<feature type="domain" description="Major facilitator superfamily (MFS) profile" evidence="10">
    <location>
        <begin position="84"/>
        <end position="681"/>
    </location>
</feature>
<evidence type="ECO:0000256" key="5">
    <source>
        <dbReference type="ARBA" id="ARBA00022692"/>
    </source>
</evidence>
<dbReference type="EnsemblMetazoa" id="LLOJ010077-RA">
    <property type="protein sequence ID" value="LLOJ010077-PA"/>
    <property type="gene ID" value="LLOJ010077"/>
</dbReference>
<feature type="transmembrane region" description="Helical" evidence="9">
    <location>
        <begin position="208"/>
        <end position="233"/>
    </location>
</feature>
<evidence type="ECO:0000256" key="2">
    <source>
        <dbReference type="ARBA" id="ARBA00009598"/>
    </source>
</evidence>
<dbReference type="SUPFAM" id="SSF103473">
    <property type="entry name" value="MFS general substrate transporter"/>
    <property type="match status" value="3"/>
</dbReference>
<dbReference type="InterPro" id="IPR020846">
    <property type="entry name" value="MFS_dom"/>
</dbReference>
<feature type="transmembrane region" description="Helical" evidence="9">
    <location>
        <begin position="177"/>
        <end position="196"/>
    </location>
</feature>
<dbReference type="EMBL" id="AJWK01035542">
    <property type="status" value="NOT_ANNOTATED_CDS"/>
    <property type="molecule type" value="Genomic_DNA"/>
</dbReference>
<dbReference type="GO" id="GO:0016020">
    <property type="term" value="C:membrane"/>
    <property type="evidence" value="ECO:0007669"/>
    <property type="project" value="UniProtKB-SubCell"/>
</dbReference>
<evidence type="ECO:0000313" key="13">
    <source>
        <dbReference type="Proteomes" id="UP000092461"/>
    </source>
</evidence>
<evidence type="ECO:0000256" key="7">
    <source>
        <dbReference type="ARBA" id="ARBA00023136"/>
    </source>
</evidence>
<dbReference type="PANTHER" id="PTHR43184">
    <property type="entry name" value="MAJOR FACILITATOR SUPERFAMILY TRANSPORTER 16, ISOFORM B"/>
    <property type="match status" value="1"/>
</dbReference>
<feature type="transmembrane region" description="Helical" evidence="9">
    <location>
        <begin position="240"/>
        <end position="260"/>
    </location>
</feature>
<dbReference type="EMBL" id="AJWK01035540">
    <property type="status" value="NOT_ANNOTATED_CDS"/>
    <property type="molecule type" value="Genomic_DNA"/>
</dbReference>
<reference evidence="11" key="2">
    <citation type="journal article" date="2020" name="BMC">
        <title>Leishmania infection induces a limited differential gene expression in the sand fly midgut.</title>
        <authorList>
            <person name="Coutinho-Abreu I.V."/>
            <person name="Serafim T.D."/>
            <person name="Meneses C."/>
            <person name="Kamhawi S."/>
            <person name="Oliveira F."/>
            <person name="Valenzuela J.G."/>
        </authorList>
    </citation>
    <scope>NUCLEOTIDE SEQUENCE</scope>
    <source>
        <strain evidence="11">Jacobina</strain>
        <tissue evidence="11">Midgut</tissue>
    </source>
</reference>
<feature type="transmembrane region" description="Helical" evidence="9">
    <location>
        <begin position="493"/>
        <end position="514"/>
    </location>
</feature>
<feature type="transmembrane region" description="Helical" evidence="9">
    <location>
        <begin position="584"/>
        <end position="604"/>
    </location>
</feature>
<keyword evidence="3" id="KW-0813">Transport</keyword>
<feature type="transmembrane region" description="Helical" evidence="9">
    <location>
        <begin position="699"/>
        <end position="720"/>
    </location>
</feature>
<name>A0A1B0CY78_LUTLO</name>
<keyword evidence="7 9" id="KW-0472">Membrane</keyword>
<dbReference type="AlphaFoldDB" id="A0A1B0CY78"/>
<feature type="transmembrane region" description="Helical" evidence="9">
    <location>
        <begin position="624"/>
        <end position="646"/>
    </location>
</feature>
<feature type="transmembrane region" description="Helical" evidence="9">
    <location>
        <begin position="534"/>
        <end position="551"/>
    </location>
</feature>
<evidence type="ECO:0000256" key="6">
    <source>
        <dbReference type="ARBA" id="ARBA00022989"/>
    </source>
</evidence>
<feature type="transmembrane region" description="Helical" evidence="9">
    <location>
        <begin position="774"/>
        <end position="793"/>
    </location>
</feature>
<evidence type="ECO:0000256" key="1">
    <source>
        <dbReference type="ARBA" id="ARBA00004141"/>
    </source>
</evidence>
<organism evidence="12 13">
    <name type="scientific">Lutzomyia longipalpis</name>
    <name type="common">Sand fly</name>
    <dbReference type="NCBI Taxonomy" id="7200"/>
    <lineage>
        <taxon>Eukaryota</taxon>
        <taxon>Metazoa</taxon>
        <taxon>Ecdysozoa</taxon>
        <taxon>Arthropoda</taxon>
        <taxon>Hexapoda</taxon>
        <taxon>Insecta</taxon>
        <taxon>Pterygota</taxon>
        <taxon>Neoptera</taxon>
        <taxon>Endopterygota</taxon>
        <taxon>Diptera</taxon>
        <taxon>Nematocera</taxon>
        <taxon>Psychodoidea</taxon>
        <taxon>Psychodidae</taxon>
        <taxon>Lutzomyia</taxon>
        <taxon>Lutzomyia</taxon>
    </lineage>
</organism>
<protein>
    <submittedName>
        <fullName evidence="11">Putative permease of the major facilitator superfamily protein</fullName>
    </submittedName>
</protein>
<dbReference type="PROSITE" id="PS50850">
    <property type="entry name" value="MFS"/>
    <property type="match status" value="1"/>
</dbReference>
<dbReference type="Gene3D" id="1.20.1250.20">
    <property type="entry name" value="MFS general substrate transporter like domains"/>
    <property type="match status" value="4"/>
</dbReference>
<sequence>MAVTPIEVMSNAKVDCFDSGESPGVLALTYIAYCCYHLTRKPISVVKSVLHRNCSTVALPRGVLLSDAIDNKAIKTADNYKFSVLALTYIAYCCYHLTRKPISVVKSVLHRNCSTVALPRGVLLSDAIDNSTWCDYPPFDGPNAPALFGTLDSAFLFCYAIAMFASGFIAERVSLRYFLTFGMLLSGIFCYLFGLAKTYNIHSIGYFVFVQAMAGIFQTTGWPGVVTVVGRWFGKSKRGLIFGIWNSHTSIGNIFGSLIAAKYVESDWSMSFIVPGLIMGVCGFILFLFLVDSPDSVGCAERHIETRRRDQYSRVENADSPSDDSDPDDTDIVVGEQEVTMRANERSPMLGSVTSLSSSNSSEAIGFAGALRIPGVVEFSLCLFFSKLVSYTFLYWLPLYIQSSTTLGAELSADLSTLFDVGGIIGAIAAGVLSDYTNMPASTCTGMLAVAVPMEVTMRANERSPMLGSVTSLSSSNSSEAIGFAGALRIPGVVEFSLCLFFSKLVSYTFLYWLPLYIQSSTTLGAELSADLSTLFDVGGIIGAIAAGVLSDYTNMPASTCTGMLAVAVPMLLVYQHWGTLSLPVNILLLFVVGILVNGPYALITTSVSAELGQHSCLDGNSKALATVTAIIDGTGSIGAAVGPLLAGLVSSSGWENVFYMLMISDVLALLLLVRLVTKEFKRRKRNLLVYQHWGTLSLPVNILLLFVVGILVNGPYALITTSVSAELGQHSCLDGNSKALATVTAIIDGTGSIGAAVGPLLAGLVSSSGWENVFYMLMISDVLALLLLVRLVTKEFKRRKRNVRIE</sequence>
<keyword evidence="5 9" id="KW-0812">Transmembrane</keyword>
<dbReference type="InterPro" id="IPR011701">
    <property type="entry name" value="MFS"/>
</dbReference>
<comment type="subcellular location">
    <subcellularLocation>
        <location evidence="1">Membrane</location>
        <topology evidence="1">Multi-pass membrane protein</topology>
    </subcellularLocation>
</comment>
<evidence type="ECO:0000313" key="12">
    <source>
        <dbReference type="EnsemblMetazoa" id="LLOJ010077-PA"/>
    </source>
</evidence>
<feature type="compositionally biased region" description="Acidic residues" evidence="8">
    <location>
        <begin position="321"/>
        <end position="330"/>
    </location>
</feature>
<dbReference type="InterPro" id="IPR036259">
    <property type="entry name" value="MFS_trans_sf"/>
</dbReference>
<dbReference type="FunFam" id="1.20.1250.20:FF:000028">
    <property type="entry name" value="Sugar phosphate exchanger 3 isoform 1"/>
    <property type="match status" value="1"/>
</dbReference>
<dbReference type="PANTHER" id="PTHR43184:SF12">
    <property type="entry name" value="SUGAR PHOSPHATE EXCHANGER 3"/>
    <property type="match status" value="1"/>
</dbReference>
<reference evidence="13" key="1">
    <citation type="submission" date="2012-05" db="EMBL/GenBank/DDBJ databases">
        <title>Whole Genome Assembly of Lutzomyia longipalpis.</title>
        <authorList>
            <person name="Richards S."/>
            <person name="Qu C."/>
            <person name="Dillon R."/>
            <person name="Worley K."/>
            <person name="Scherer S."/>
            <person name="Batterton M."/>
            <person name="Taylor A."/>
            <person name="Hawes A."/>
            <person name="Hernandez B."/>
            <person name="Kovar C."/>
            <person name="Mandapat C."/>
            <person name="Pham C."/>
            <person name="Qu C."/>
            <person name="Jing C."/>
            <person name="Bess C."/>
            <person name="Bandaranaike D."/>
            <person name="Ngo D."/>
            <person name="Ongeri F."/>
            <person name="Arias F."/>
            <person name="Lara F."/>
            <person name="Weissenberger G."/>
            <person name="Kamau G."/>
            <person name="Han H."/>
            <person name="Shen H."/>
            <person name="Dinh H."/>
            <person name="Khalil I."/>
            <person name="Jones J."/>
            <person name="Shafer J."/>
            <person name="Jayaseelan J."/>
            <person name="Quiroz J."/>
            <person name="Blankenburg K."/>
            <person name="Nguyen L."/>
            <person name="Jackson L."/>
            <person name="Francisco L."/>
            <person name="Tang L.-Y."/>
            <person name="Pu L.-L."/>
            <person name="Perales L."/>
            <person name="Lorensuhewa L."/>
            <person name="Munidasa M."/>
            <person name="Coyle M."/>
            <person name="Taylor M."/>
            <person name="Puazo M."/>
            <person name="Firestine M."/>
            <person name="Scheel M."/>
            <person name="Javaid M."/>
            <person name="Wang M."/>
            <person name="Li M."/>
            <person name="Tabassum N."/>
            <person name="Saada N."/>
            <person name="Osuji N."/>
            <person name="Aqrawi P."/>
            <person name="Fu Q."/>
            <person name="Thornton R."/>
            <person name="Raj R."/>
            <person name="Goodspeed R."/>
            <person name="Mata R."/>
            <person name="Najjar R."/>
            <person name="Gubbala S."/>
            <person name="Lee S."/>
            <person name="Denson S."/>
            <person name="Patil S."/>
            <person name="Macmil S."/>
            <person name="Qi S."/>
            <person name="Matskevitch T."/>
            <person name="Palculict T."/>
            <person name="Mathew T."/>
            <person name="Vee V."/>
            <person name="Velamala V."/>
            <person name="Korchina V."/>
            <person name="Cai W."/>
            <person name="Liu W."/>
            <person name="Dai W."/>
            <person name="Zou X."/>
            <person name="Zhu Y."/>
            <person name="Zhang Y."/>
            <person name="Wu Y.-Q."/>
            <person name="Xin Y."/>
            <person name="Nazarath L."/>
            <person name="Kovar C."/>
            <person name="Han Y."/>
            <person name="Muzny D."/>
            <person name="Gibbs R."/>
        </authorList>
    </citation>
    <scope>NUCLEOTIDE SEQUENCE [LARGE SCALE GENOMIC DNA]</scope>
    <source>
        <strain evidence="13">Jacobina</strain>
    </source>
</reference>
<dbReference type="EMBL" id="AJWK01035541">
    <property type="status" value="NOT_ANNOTATED_CDS"/>
    <property type="molecule type" value="Genomic_DNA"/>
</dbReference>
<dbReference type="EMBL" id="GITU01006547">
    <property type="protein sequence ID" value="MBC1175250.1"/>
    <property type="molecule type" value="Transcribed_RNA"/>
</dbReference>
<dbReference type="VEuPathDB" id="VectorBase:LLONM1_011002"/>
<feature type="transmembrane region" description="Helical" evidence="9">
    <location>
        <begin position="658"/>
        <end position="678"/>
    </location>
</feature>
<feature type="transmembrane region" description="Helical" evidence="9">
    <location>
        <begin position="272"/>
        <end position="291"/>
    </location>
</feature>
<evidence type="ECO:0000256" key="3">
    <source>
        <dbReference type="ARBA" id="ARBA00022448"/>
    </source>
</evidence>
<feature type="transmembrane region" description="Helical" evidence="9">
    <location>
        <begin position="80"/>
        <end position="98"/>
    </location>
</feature>
<dbReference type="Pfam" id="PF07690">
    <property type="entry name" value="MFS_1"/>
    <property type="match status" value="2"/>
</dbReference>
<evidence type="ECO:0000256" key="9">
    <source>
        <dbReference type="SAM" id="Phobius"/>
    </source>
</evidence>
<keyword evidence="4" id="KW-0762">Sugar transport</keyword>
<evidence type="ECO:0000256" key="8">
    <source>
        <dbReference type="SAM" id="MobiDB-lite"/>
    </source>
</evidence>
<feature type="transmembrane region" description="Helical" evidence="9">
    <location>
        <begin position="146"/>
        <end position="170"/>
    </location>
</feature>
<comment type="similarity">
    <text evidence="2">Belongs to the major facilitator superfamily. Organophosphate:Pi antiporter (OPA) (TC 2.A.1.4) family.</text>
</comment>
<evidence type="ECO:0000313" key="11">
    <source>
        <dbReference type="EMBL" id="MBC1175250.1"/>
    </source>
</evidence>
<keyword evidence="6 9" id="KW-1133">Transmembrane helix</keyword>
<keyword evidence="13" id="KW-1185">Reference proteome</keyword>
<feature type="transmembrane region" description="Helical" evidence="9">
    <location>
        <begin position="558"/>
        <end position="578"/>
    </location>
</feature>
<feature type="region of interest" description="Disordered" evidence="8">
    <location>
        <begin position="310"/>
        <end position="330"/>
    </location>
</feature>
<evidence type="ECO:0000259" key="10">
    <source>
        <dbReference type="PROSITE" id="PS50850"/>
    </source>
</evidence>
<accession>A0A1B0CY78</accession>
<dbReference type="GO" id="GO:0022857">
    <property type="term" value="F:transmembrane transporter activity"/>
    <property type="evidence" value="ECO:0007669"/>
    <property type="project" value="InterPro"/>
</dbReference>
<proteinExistence type="inferred from homology"/>
<evidence type="ECO:0000256" key="4">
    <source>
        <dbReference type="ARBA" id="ARBA00022597"/>
    </source>
</evidence>
<dbReference type="EMBL" id="AJWK01035543">
    <property type="status" value="NOT_ANNOTATED_CDS"/>
    <property type="molecule type" value="Genomic_DNA"/>
</dbReference>
<reference evidence="12" key="3">
    <citation type="submission" date="2020-05" db="UniProtKB">
        <authorList>
            <consortium name="EnsemblMetazoa"/>
        </authorList>
    </citation>
    <scope>IDENTIFICATION</scope>
    <source>
        <strain evidence="12">Jacobina</strain>
    </source>
</reference>
<dbReference type="Proteomes" id="UP000092461">
    <property type="component" value="Unassembled WGS sequence"/>
</dbReference>
<dbReference type="VEuPathDB" id="VectorBase:LLOJ010077"/>